<evidence type="ECO:0000256" key="1">
    <source>
        <dbReference type="SAM" id="MobiDB-lite"/>
    </source>
</evidence>
<reference evidence="2" key="1">
    <citation type="submission" date="2009-11" db="EMBL/GenBank/DDBJ databases">
        <authorList>
            <consortium name="The Broad Institute Genome Sequencing Platform"/>
            <person name="Ward D."/>
            <person name="Feldgarden M."/>
            <person name="Earl A."/>
            <person name="Young S.K."/>
            <person name="Zeng Q."/>
            <person name="Koehrsen M."/>
            <person name="Alvarado L."/>
            <person name="Berlin A."/>
            <person name="Bochicchio J."/>
            <person name="Borenstein D."/>
            <person name="Chapman S.B."/>
            <person name="Chen Z."/>
            <person name="Engels R."/>
            <person name="Freedman E."/>
            <person name="Gellesch M."/>
            <person name="Goldberg J."/>
            <person name="Griggs A."/>
            <person name="Gujja S."/>
            <person name="Heilman E."/>
            <person name="Heiman D."/>
            <person name="Hepburn T."/>
            <person name="Howarth C."/>
            <person name="Jen D."/>
            <person name="Larson L."/>
            <person name="Lewis B."/>
            <person name="Mehta T."/>
            <person name="Park D."/>
            <person name="Pearson M."/>
            <person name="Roberts A."/>
            <person name="Saif S."/>
            <person name="Shea T."/>
            <person name="Shenoy N."/>
            <person name="Sisk P."/>
            <person name="Stolte C."/>
            <person name="Sykes S."/>
            <person name="Thomson T."/>
            <person name="Walk T."/>
            <person name="White J."/>
            <person name="Yandava C."/>
            <person name="Izard J."/>
            <person name="Baranova O.V."/>
            <person name="Blanton J.M."/>
            <person name="Tanner A.C."/>
            <person name="Dewhirst F.E."/>
            <person name="Haas B."/>
            <person name="Nusbaum C."/>
            <person name="Birren B."/>
        </authorList>
    </citation>
    <scope>NUCLEOTIDE SEQUENCE [LARGE SCALE GENOMIC DNA]</scope>
    <source>
        <strain evidence="2">1-1 BBBD Race 1</strain>
    </source>
</reference>
<feature type="region of interest" description="Disordered" evidence="1">
    <location>
        <begin position="1"/>
        <end position="28"/>
    </location>
</feature>
<dbReference type="EMBL" id="ADAS02000007">
    <property type="protein sequence ID" value="OAV98502.1"/>
    <property type="molecule type" value="Genomic_DNA"/>
</dbReference>
<protein>
    <submittedName>
        <fullName evidence="2 3">Uncharacterized protein</fullName>
    </submittedName>
</protein>
<gene>
    <name evidence="2" type="ORF">PTTG_08975</name>
</gene>
<evidence type="ECO:0000313" key="4">
    <source>
        <dbReference type="Proteomes" id="UP000005240"/>
    </source>
</evidence>
<proteinExistence type="predicted"/>
<dbReference type="AlphaFoldDB" id="A0A180H1Z7"/>
<organism evidence="2">
    <name type="scientific">Puccinia triticina (isolate 1-1 / race 1 (BBBD))</name>
    <name type="common">Brown leaf rust fungus</name>
    <dbReference type="NCBI Taxonomy" id="630390"/>
    <lineage>
        <taxon>Eukaryota</taxon>
        <taxon>Fungi</taxon>
        <taxon>Dikarya</taxon>
        <taxon>Basidiomycota</taxon>
        <taxon>Pucciniomycotina</taxon>
        <taxon>Pucciniomycetes</taxon>
        <taxon>Pucciniales</taxon>
        <taxon>Pucciniaceae</taxon>
        <taxon>Puccinia</taxon>
    </lineage>
</organism>
<reference evidence="2" key="2">
    <citation type="submission" date="2016-05" db="EMBL/GenBank/DDBJ databases">
        <title>Comparative analysis highlights variable genome content of wheat rusts and divergence of the mating loci.</title>
        <authorList>
            <person name="Cuomo C.A."/>
            <person name="Bakkeren G."/>
            <person name="Szabo L."/>
            <person name="Khalil H."/>
            <person name="Joly D."/>
            <person name="Goldberg J."/>
            <person name="Young S."/>
            <person name="Zeng Q."/>
            <person name="Fellers J."/>
        </authorList>
    </citation>
    <scope>NUCLEOTIDE SEQUENCE [LARGE SCALE GENOMIC DNA]</scope>
    <source>
        <strain evidence="2">1-1 BBBD Race 1</strain>
    </source>
</reference>
<evidence type="ECO:0000313" key="2">
    <source>
        <dbReference type="EMBL" id="OAV98502.1"/>
    </source>
</evidence>
<dbReference type="Proteomes" id="UP000005240">
    <property type="component" value="Unassembled WGS sequence"/>
</dbReference>
<sequence length="67" mass="7957">MIEDESRSKYEYDQNARTEEELATSKSSENDFNQFLLRYQTLRDIDAQDRLKNNLIKHLCKKKGSEA</sequence>
<reference evidence="3 4" key="3">
    <citation type="journal article" date="2017" name="G3 (Bethesda)">
        <title>Comparative analysis highlights variable genome content of wheat rusts and divergence of the mating loci.</title>
        <authorList>
            <person name="Cuomo C.A."/>
            <person name="Bakkeren G."/>
            <person name="Khalil H.B."/>
            <person name="Panwar V."/>
            <person name="Joly D."/>
            <person name="Linning R."/>
            <person name="Sakthikumar S."/>
            <person name="Song X."/>
            <person name="Adiconis X."/>
            <person name="Fan L."/>
            <person name="Goldberg J.M."/>
            <person name="Levin J.Z."/>
            <person name="Young S."/>
            <person name="Zeng Q."/>
            <person name="Anikster Y."/>
            <person name="Bruce M."/>
            <person name="Wang M."/>
            <person name="Yin C."/>
            <person name="McCallum B."/>
            <person name="Szabo L.J."/>
            <person name="Hulbert S."/>
            <person name="Chen X."/>
            <person name="Fellers J.P."/>
        </authorList>
    </citation>
    <scope>NUCLEOTIDE SEQUENCE</scope>
    <source>
        <strain evidence="4">Isolate 1-1 / race 1 (BBBD)</strain>
        <strain evidence="3">isolate 1-1 / race 1 (BBBD)</strain>
    </source>
</reference>
<name>A0A180H1Z7_PUCT1</name>
<keyword evidence="4" id="KW-1185">Reference proteome</keyword>
<dbReference type="EnsemblFungi" id="PTTG_08975-t43_1">
    <property type="protein sequence ID" value="PTTG_08975-t43_1-p1"/>
    <property type="gene ID" value="PTTG_08975"/>
</dbReference>
<accession>A0A180H1Z7</accession>
<evidence type="ECO:0000313" key="3">
    <source>
        <dbReference type="EnsemblFungi" id="PTTG_08975-t43_1-p1"/>
    </source>
</evidence>
<dbReference type="VEuPathDB" id="FungiDB:PTTG_08975"/>
<reference evidence="3" key="4">
    <citation type="submission" date="2025-05" db="UniProtKB">
        <authorList>
            <consortium name="EnsemblFungi"/>
        </authorList>
    </citation>
    <scope>IDENTIFICATION</scope>
    <source>
        <strain evidence="3">isolate 1-1 / race 1 (BBBD)</strain>
    </source>
</reference>
<feature type="compositionally biased region" description="Basic and acidic residues" evidence="1">
    <location>
        <begin position="1"/>
        <end position="20"/>
    </location>
</feature>